<reference evidence="1" key="1">
    <citation type="submission" date="2023-07" db="EMBL/GenBank/DDBJ databases">
        <authorList>
            <person name="Peeters C."/>
        </authorList>
    </citation>
    <scope>NUCLEOTIDE SEQUENCE</scope>
    <source>
        <strain evidence="1">R-77560</strain>
    </source>
</reference>
<dbReference type="Proteomes" id="UP001189756">
    <property type="component" value="Unassembled WGS sequence"/>
</dbReference>
<evidence type="ECO:0000313" key="2">
    <source>
        <dbReference type="Proteomes" id="UP001189756"/>
    </source>
</evidence>
<dbReference type="AlphaFoldDB" id="A0AAD2F358"/>
<gene>
    <name evidence="1" type="ORF">R77560_04085</name>
</gene>
<accession>A0AAD2F358</accession>
<proteinExistence type="predicted"/>
<dbReference type="GeneID" id="34794388"/>
<evidence type="ECO:0000313" key="1">
    <source>
        <dbReference type="EMBL" id="CAJ0804504.1"/>
    </source>
</evidence>
<comment type="caution">
    <text evidence="1">The sequence shown here is derived from an EMBL/GenBank/DDBJ whole genome shotgun (WGS) entry which is preliminary data.</text>
</comment>
<protein>
    <submittedName>
        <fullName evidence="1">Uncharacterized protein</fullName>
    </submittedName>
</protein>
<organism evidence="1 2">
    <name type="scientific">Ralstonia thomasii</name>
    <dbReference type="NCBI Taxonomy" id="3058596"/>
    <lineage>
        <taxon>Bacteria</taxon>
        <taxon>Pseudomonadati</taxon>
        <taxon>Pseudomonadota</taxon>
        <taxon>Betaproteobacteria</taxon>
        <taxon>Burkholderiales</taxon>
        <taxon>Burkholderiaceae</taxon>
        <taxon>Ralstonia</taxon>
    </lineage>
</organism>
<sequence length="300" mass="33108">MFQAIAGLLAHKIDRPQHVEMSESPQRTASPIFVVPKAVRRDIEQITGLSPAAFLNACKDYAFEIPGIVQCPVVAHLTSWLIGLGEDPTSVYDCSIADLSDMARKHGGIELAPIIAEPLRAYALWHAGRAIIVMVSVGRGTRIVAVRPYEHGTIDSLIPDPEYALRSAKAQGIELSEEEIQSAFAYWFEIRVAEDGALHTLRTPPELVERDACEYRIVATARTGTVKTFTIRLKNELSLKDRANPELMLEHRHDVMHQALEHCEGLGCTLYFFLSSDKAAAPAAEWVLEPSIVTNVADTD</sequence>
<dbReference type="RefSeq" id="WP_024542413.1">
    <property type="nucleotide sequence ID" value="NZ_CATZAZ010000011.1"/>
</dbReference>
<dbReference type="EMBL" id="CATZAZ010000011">
    <property type="protein sequence ID" value="CAJ0804504.1"/>
    <property type="molecule type" value="Genomic_DNA"/>
</dbReference>
<name>A0AAD2F358_9RALS</name>